<dbReference type="SUPFAM" id="SSF53300">
    <property type="entry name" value="vWA-like"/>
    <property type="match status" value="1"/>
</dbReference>
<dbReference type="InterPro" id="IPR041033">
    <property type="entry name" value="SpaA_PFL_dom_1"/>
</dbReference>
<evidence type="ECO:0000256" key="5">
    <source>
        <dbReference type="ARBA" id="ARBA00023088"/>
    </source>
</evidence>
<evidence type="ECO:0000256" key="6">
    <source>
        <dbReference type="SAM" id="Phobius"/>
    </source>
</evidence>
<keyword evidence="10" id="KW-1185">Reference proteome</keyword>
<protein>
    <submittedName>
        <fullName evidence="9">SpaA isopeptide-forming pilin-related protein</fullName>
    </submittedName>
</protein>
<feature type="chain" id="PRO_5046278699" evidence="7">
    <location>
        <begin position="33"/>
        <end position="1712"/>
    </location>
</feature>
<dbReference type="RefSeq" id="WP_369948361.1">
    <property type="nucleotide sequence ID" value="NZ_JBCLSH010000017.1"/>
</dbReference>
<dbReference type="InterPro" id="IPR036465">
    <property type="entry name" value="vWFA_dom_sf"/>
</dbReference>
<gene>
    <name evidence="9" type="ORF">AALA52_06025</name>
</gene>
<dbReference type="CDD" id="cd00198">
    <property type="entry name" value="vWFA"/>
    <property type="match status" value="1"/>
</dbReference>
<evidence type="ECO:0000313" key="10">
    <source>
        <dbReference type="Proteomes" id="UP001565283"/>
    </source>
</evidence>
<sequence>MKSKLLLKVMNIAALALLVMQVLPASSLRAIADTLDLDEHLPRVNLTVAELDDEDKPEFIILKGEVRQGKEAETAEITLSGVDAVPTEEEMPLADLPESSYKVADNKVTLSLAEASTGNFSLKLQIVKESIKDGEIQVTLGEQVLTVPLKTAEKEVETKDEAAKAATATGGNVAPRTRGLGLNSILPTATYPWSVVPGSKAADPATDNVANVFSPLPTVDDGRVWTDKTVYRLGGPTDFEVTLSALSQSVPTREGYQIPADTVFTIDVSGSMTKIDPGAGRSRIALLVDALNEAIGILQDANPLNRVAVVAYGGRSGGYARVEKVLELGRYVPNASGNFFTLGSSGDTVNVNASAGQGGTNPVANSIQVVGSTPTQWGIRESARILETATDKQVNVPVTDADGQVLPEEAEVTRRPNMILLTDGEPTMGRPDYAFDSSAPVVLGPNGNRIDNVATPGQGPFYGDGSYGEQGLAVMTALTAAYRKTTVSASYFPNGNVVGDEGQPEAGVGFFTISTGVQPTESQRELITATLNPTPTNTDKILPNIRHSFLGNNSSYLPGPTVTAPSMTTLLNNFTNGATGNFLAQYRASFGNYQWNVAASTVNIANTTASLAAPADIAYADNFFEATNIEELRAAFQQITSSIQESSNKPIVDIGNEGDLGSGSLDFSDVLGDYMSFTALKSIRFADKGSFTPSQSIPSDFSQTLANYVRGQGGSTGVALLPTGPEVAAILGSFGNGRFTYYADNYGHYVGVTNPGTAALKVEVYPFQQSMINSEVTGSQESISRLFFSVSTALRDVNVETDYGIGETGTRKLLKADQFVHWGIPSELLPMRTVTANSGNVSISGDEAPIQVKFDVALDEPRLLEAFTQSPESVPTQFWSNDWSTPTVENDSFATFEPSADNPFYQNIDGNRVVNKTKNETGSDAWVSTQSITPDPTRAAGDNIVVNTLGNNGTFELQYNGQIQIQKEFVFQDVDGTNLNLSELQEVLEQNELDIAPLQFIVRSTGLLPEEVGTATLDLNDPTVLAQALTDNGRITLNIVDENGQPLNLQPGTYTVTESGGDVLSNPSDFDYIHVPGAAMQRVTVPPGGTGVVSFVNIYARAAETELLRVQKVFHDLDAAALALAANTFKLTITAEQAFTGNDAATLTGLGFTENAAGRFERTLNYDEAVAGMNFSGIPEGNYKITETGTDVAGYRHRLAHWRYVDLLNPANAGDSGETSSTSQTVTVGQNSQIVFRFDNYYEPLGSIDLTKNFEGVTLDQVPENFYIEITKADDPNFEAIKIDREDLTGLSTNQKISDLLPGEYTITEYNYEIGNRDFEGNAQIERDLQTTPQGQQPIYKVTIPGLIGNNDVTVNIYNRYLQGAEILPPTPVYPVQLKKVDQHNQGVAGAIFRLEKRNPQTNQWQTYVNNLTSNNEGLVNTAVGEPGDYRFVETQAPPGFEMAENPISEVKTIVDGGVGTNDNPVYFGEIENHMRTIIQLKKVDESGNPLAGAVFKVEFLNNGTWETLATGLTSTADGFVRLDVEKDGRYRFIETQAPANYVLDTTPKEVAVTAGERPIFEAGTLENKRVEGPHVQNNALQLLKVDGQDKPLAGAIFRVEIYNTESQAWDILAEDLQSNADGRVTVSVPGPGRYRFIETQAPDGYILDETPREITVGEDVSGVIDAGKLVNKPRPHLPIVGENLGLWLLGLGLVFLLGTSLLLLRKKKSNH</sequence>
<dbReference type="InterPro" id="IPR019931">
    <property type="entry name" value="LPXTG_anchor"/>
</dbReference>
<dbReference type="PANTHER" id="PTHR36108">
    <property type="entry name" value="COLOSSIN-B-RELATED"/>
    <property type="match status" value="1"/>
</dbReference>
<evidence type="ECO:0000259" key="8">
    <source>
        <dbReference type="PROSITE" id="PS50847"/>
    </source>
</evidence>
<dbReference type="Proteomes" id="UP001565283">
    <property type="component" value="Unassembled WGS sequence"/>
</dbReference>
<evidence type="ECO:0000256" key="1">
    <source>
        <dbReference type="ARBA" id="ARBA00007257"/>
    </source>
</evidence>
<feature type="signal peptide" evidence="7">
    <location>
        <begin position="1"/>
        <end position="32"/>
    </location>
</feature>
<evidence type="ECO:0000256" key="7">
    <source>
        <dbReference type="SAM" id="SignalP"/>
    </source>
</evidence>
<keyword evidence="3" id="KW-0964">Secreted</keyword>
<reference evidence="9 10" key="1">
    <citation type="submission" date="2024-03" db="EMBL/GenBank/DDBJ databases">
        <title>Mouse gut bacterial collection (mGBC) of GemPharmatech.</title>
        <authorList>
            <person name="He Y."/>
            <person name="Dong L."/>
            <person name="Wu D."/>
            <person name="Gao X."/>
            <person name="Lin Z."/>
        </authorList>
    </citation>
    <scope>NUCLEOTIDE SEQUENCE [LARGE SCALE GENOMIC DNA]</scope>
    <source>
        <strain evidence="9 10">61-15</strain>
    </source>
</reference>
<keyword evidence="4 7" id="KW-0732">Signal</keyword>
<dbReference type="PROSITE" id="PS50847">
    <property type="entry name" value="GRAM_POS_ANCHORING"/>
    <property type="match status" value="1"/>
</dbReference>
<dbReference type="InterPro" id="IPR013783">
    <property type="entry name" value="Ig-like_fold"/>
</dbReference>
<keyword evidence="6" id="KW-1133">Transmembrane helix</keyword>
<dbReference type="Pfam" id="PF17802">
    <property type="entry name" value="SpaA"/>
    <property type="match status" value="3"/>
</dbReference>
<keyword evidence="6" id="KW-0472">Membrane</keyword>
<organism evidence="9 10">
    <name type="scientific">Lactococcus ileimucosae</name>
    <dbReference type="NCBI Taxonomy" id="2941329"/>
    <lineage>
        <taxon>Bacteria</taxon>
        <taxon>Bacillati</taxon>
        <taxon>Bacillota</taxon>
        <taxon>Bacilli</taxon>
        <taxon>Lactobacillales</taxon>
        <taxon>Streptococcaceae</taxon>
        <taxon>Lactococcus</taxon>
    </lineage>
</organism>
<dbReference type="PANTHER" id="PTHR36108:SF13">
    <property type="entry name" value="COLOSSIN-B-RELATED"/>
    <property type="match status" value="1"/>
</dbReference>
<dbReference type="Gene3D" id="2.60.40.10">
    <property type="entry name" value="Immunoglobulins"/>
    <property type="match status" value="3"/>
</dbReference>
<proteinExistence type="inferred from homology"/>
<keyword evidence="6" id="KW-0812">Transmembrane</keyword>
<accession>A0ABV4D2M5</accession>
<evidence type="ECO:0000256" key="4">
    <source>
        <dbReference type="ARBA" id="ARBA00022729"/>
    </source>
</evidence>
<feature type="domain" description="Gram-positive cocci surface proteins LPxTG" evidence="8">
    <location>
        <begin position="1678"/>
        <end position="1712"/>
    </location>
</feature>
<dbReference type="Gene3D" id="3.40.50.410">
    <property type="entry name" value="von Willebrand factor, type A domain"/>
    <property type="match status" value="1"/>
</dbReference>
<dbReference type="EMBL" id="JBCLSH010000017">
    <property type="protein sequence ID" value="MEY8443796.1"/>
    <property type="molecule type" value="Genomic_DNA"/>
</dbReference>
<name>A0ABV4D2M5_9LACT</name>
<keyword evidence="5" id="KW-0572">Peptidoglycan-anchor</keyword>
<evidence type="ECO:0000256" key="3">
    <source>
        <dbReference type="ARBA" id="ARBA00022525"/>
    </source>
</evidence>
<keyword evidence="2" id="KW-0134">Cell wall</keyword>
<comment type="caution">
    <text evidence="9">The sequence shown here is derived from an EMBL/GenBank/DDBJ whole genome shotgun (WGS) entry which is preliminary data.</text>
</comment>
<feature type="transmembrane region" description="Helical" evidence="6">
    <location>
        <begin position="1685"/>
        <end position="1705"/>
    </location>
</feature>
<evidence type="ECO:0000256" key="2">
    <source>
        <dbReference type="ARBA" id="ARBA00022512"/>
    </source>
</evidence>
<evidence type="ECO:0000313" key="9">
    <source>
        <dbReference type="EMBL" id="MEY8443796.1"/>
    </source>
</evidence>
<comment type="similarity">
    <text evidence="1">Belongs to the serine-aspartate repeat-containing protein (SDr) family.</text>
</comment>